<dbReference type="InterPro" id="IPR039426">
    <property type="entry name" value="TonB-dep_rcpt-like"/>
</dbReference>
<evidence type="ECO:0000259" key="11">
    <source>
        <dbReference type="Pfam" id="PF00593"/>
    </source>
</evidence>
<keyword evidence="7 10" id="KW-0472">Membrane</keyword>
<keyword evidence="9" id="KW-0998">Cell outer membrane</keyword>
<dbReference type="InterPro" id="IPR036942">
    <property type="entry name" value="Beta-barrel_TonB_sf"/>
</dbReference>
<dbReference type="SUPFAM" id="SSF49464">
    <property type="entry name" value="Carboxypeptidase regulatory domain-like"/>
    <property type="match status" value="1"/>
</dbReference>
<dbReference type="Pfam" id="PF00593">
    <property type="entry name" value="TonB_dep_Rec_b-barrel"/>
    <property type="match status" value="1"/>
</dbReference>
<dbReference type="Pfam" id="PF07715">
    <property type="entry name" value="Plug"/>
    <property type="match status" value="1"/>
</dbReference>
<evidence type="ECO:0000256" key="5">
    <source>
        <dbReference type="ARBA" id="ARBA00022729"/>
    </source>
</evidence>
<dbReference type="Gene3D" id="2.170.130.10">
    <property type="entry name" value="TonB-dependent receptor, plug domain"/>
    <property type="match status" value="1"/>
</dbReference>
<dbReference type="InterPro" id="IPR008969">
    <property type="entry name" value="CarboxyPept-like_regulatory"/>
</dbReference>
<dbReference type="GO" id="GO:0015344">
    <property type="term" value="F:siderophore uptake transmembrane transporter activity"/>
    <property type="evidence" value="ECO:0007669"/>
    <property type="project" value="TreeGrafter"/>
</dbReference>
<keyword evidence="3" id="KW-1134">Transmembrane beta strand</keyword>
<evidence type="ECO:0000256" key="10">
    <source>
        <dbReference type="RuleBase" id="RU003357"/>
    </source>
</evidence>
<keyword evidence="6 10" id="KW-0798">TonB box</keyword>
<proteinExistence type="inferred from homology"/>
<name>A0A9J6ZP62_9BACT</name>
<evidence type="ECO:0000256" key="6">
    <source>
        <dbReference type="ARBA" id="ARBA00023077"/>
    </source>
</evidence>
<keyword evidence="8 13" id="KW-0675">Receptor</keyword>
<keyword evidence="2" id="KW-0813">Transport</keyword>
<dbReference type="InterPro" id="IPR037066">
    <property type="entry name" value="Plug_dom_sf"/>
</dbReference>
<evidence type="ECO:0000256" key="2">
    <source>
        <dbReference type="ARBA" id="ARBA00022448"/>
    </source>
</evidence>
<comment type="subcellular location">
    <subcellularLocation>
        <location evidence="1">Cell outer membrane</location>
        <topology evidence="1">Multi-pass membrane protein</topology>
    </subcellularLocation>
</comment>
<evidence type="ECO:0000256" key="3">
    <source>
        <dbReference type="ARBA" id="ARBA00022452"/>
    </source>
</evidence>
<keyword evidence="4" id="KW-0812">Transmembrane</keyword>
<evidence type="ECO:0000313" key="13">
    <source>
        <dbReference type="EMBL" id="URW79310.1"/>
    </source>
</evidence>
<dbReference type="Gene3D" id="2.40.170.20">
    <property type="entry name" value="TonB-dependent receptor, beta-barrel domain"/>
    <property type="match status" value="1"/>
</dbReference>
<dbReference type="PANTHER" id="PTHR30069">
    <property type="entry name" value="TONB-DEPENDENT OUTER MEMBRANE RECEPTOR"/>
    <property type="match status" value="1"/>
</dbReference>
<evidence type="ECO:0000256" key="4">
    <source>
        <dbReference type="ARBA" id="ARBA00022692"/>
    </source>
</evidence>
<evidence type="ECO:0000259" key="12">
    <source>
        <dbReference type="Pfam" id="PF07715"/>
    </source>
</evidence>
<dbReference type="KEGG" id="alkq:M9189_10635"/>
<dbReference type="GO" id="GO:0044718">
    <property type="term" value="P:siderophore transmembrane transport"/>
    <property type="evidence" value="ECO:0007669"/>
    <property type="project" value="TreeGrafter"/>
</dbReference>
<dbReference type="GO" id="GO:0009279">
    <property type="term" value="C:cell outer membrane"/>
    <property type="evidence" value="ECO:0007669"/>
    <property type="project" value="UniProtKB-SubCell"/>
</dbReference>
<feature type="domain" description="TonB-dependent receptor plug" evidence="12">
    <location>
        <begin position="149"/>
        <end position="224"/>
    </location>
</feature>
<evidence type="ECO:0000256" key="7">
    <source>
        <dbReference type="ARBA" id="ARBA00023136"/>
    </source>
</evidence>
<organism evidence="13 14">
    <name type="scientific">Xiashengella succiniciproducens</name>
    <dbReference type="NCBI Taxonomy" id="2949635"/>
    <lineage>
        <taxon>Bacteria</taxon>
        <taxon>Pseudomonadati</taxon>
        <taxon>Bacteroidota</taxon>
        <taxon>Bacteroidia</taxon>
        <taxon>Marinilabiliales</taxon>
        <taxon>Marinilabiliaceae</taxon>
        <taxon>Xiashengella</taxon>
    </lineage>
</organism>
<keyword evidence="5" id="KW-0732">Signal</keyword>
<evidence type="ECO:0000256" key="1">
    <source>
        <dbReference type="ARBA" id="ARBA00004571"/>
    </source>
</evidence>
<evidence type="ECO:0000256" key="8">
    <source>
        <dbReference type="ARBA" id="ARBA00023170"/>
    </source>
</evidence>
<sequence>MSPVSAIFSVKVVFLLTAFLFTTSMQSFGQGHCLRGMVCDGQTGVGLDNVYVLITGWETGVLTDSAGYFELCGLQYGDIIEFSHLAYYNRSLIFSIELPDDLVVRLLPSSMTVEEVVITGNAGQSKSVMPGKITIDAEDVVRLPSFMGESDVVRSLQVQAGVQSTGEGISDVFVRGGAPGQNMIVLDGMELMNPLHMMGLYSVFNPNTLAGVDLYKGHTPITYSERLSSLILVSSADPLRSHAGTNLSLGTFSSGLGHISRTEDRKLGITLGVRRSFVELYRGLSKLIIPDEDNYFGSTFSTFYDLNGLLVYSPIENARLSAGWFLSGDHFAIDEDNKDTDMGSDFGNRAALLAWEHKPMLWLDYKLGLSYTGSYSEFDGYFGEGYINLRNHFDRYSAFAEMEIKGQISSLMLGMRHSEYQTLPQDMDLLVSGERASFYHTYNSRQTDYYLEGGISIRPRLDLSGGVRLHNYNTLGWSDSFNDEGPFDINTWKKNRRRLLLSVSAALRWKTGINSHFKAAFSRQAQTIHLASIASLPLPNDIWLMSSPFLKPQIGHQVSGAYFAKRGAYELSIEVFARDMENQVLYTMGDIEDDREIFEERFIVGRGRVAGAEFMARKTIGRFTWDLAYTLLRSERQYDEINNGHWFSDKFDRRHNLALVGEYKINDRWSTSASFIYATGNCLNLPAGRMWVMGTIMNDYDGYNSFRMPPYHRLDISATYRLQTKVFKASELDFSVINVYDRANPYFLFYKVTQGRDAYDVKISAQQVSLFPLLPSIGWRVKF</sequence>
<dbReference type="InterPro" id="IPR012910">
    <property type="entry name" value="Plug_dom"/>
</dbReference>
<reference evidence="13" key="2">
    <citation type="submission" date="2022-06" db="EMBL/GenBank/DDBJ databases">
        <title>Xiashengella guii gen. nov. sp. nov., a bacterium isolated form anaerobic digestion tank.</title>
        <authorList>
            <person name="Huang H."/>
        </authorList>
    </citation>
    <scope>NUCLEOTIDE SEQUENCE</scope>
    <source>
        <strain evidence="13">Ai-910</strain>
    </source>
</reference>
<evidence type="ECO:0000256" key="9">
    <source>
        <dbReference type="ARBA" id="ARBA00023237"/>
    </source>
</evidence>
<accession>A0A9J6ZP62</accession>
<protein>
    <submittedName>
        <fullName evidence="13">TonB-dependent receptor</fullName>
    </submittedName>
</protein>
<gene>
    <name evidence="13" type="ORF">M9189_10635</name>
</gene>
<comment type="similarity">
    <text evidence="10">Belongs to the TonB-dependent receptor family.</text>
</comment>
<dbReference type="RefSeq" id="WP_250723101.1">
    <property type="nucleotide sequence ID" value="NZ_CP098400.1"/>
</dbReference>
<dbReference type="PANTHER" id="PTHR30069:SF29">
    <property type="entry name" value="HEMOGLOBIN AND HEMOGLOBIN-HAPTOGLOBIN-BINDING PROTEIN 1-RELATED"/>
    <property type="match status" value="1"/>
</dbReference>
<feature type="domain" description="TonB-dependent receptor-like beta-barrel" evidence="11">
    <location>
        <begin position="296"/>
        <end position="739"/>
    </location>
</feature>
<dbReference type="SUPFAM" id="SSF56935">
    <property type="entry name" value="Porins"/>
    <property type="match status" value="1"/>
</dbReference>
<reference evidence="13" key="1">
    <citation type="submission" date="2022-05" db="EMBL/GenBank/DDBJ databases">
        <authorList>
            <person name="Sun X."/>
        </authorList>
    </citation>
    <scope>NUCLEOTIDE SEQUENCE</scope>
    <source>
        <strain evidence="13">Ai-910</strain>
    </source>
</reference>
<dbReference type="EMBL" id="CP098400">
    <property type="protein sequence ID" value="URW79310.1"/>
    <property type="molecule type" value="Genomic_DNA"/>
</dbReference>
<evidence type="ECO:0000313" key="14">
    <source>
        <dbReference type="Proteomes" id="UP001056426"/>
    </source>
</evidence>
<dbReference type="InterPro" id="IPR000531">
    <property type="entry name" value="Beta-barrel_TonB"/>
</dbReference>
<dbReference type="AlphaFoldDB" id="A0A9J6ZP62"/>
<dbReference type="Proteomes" id="UP001056426">
    <property type="component" value="Chromosome"/>
</dbReference>
<keyword evidence="14" id="KW-1185">Reference proteome</keyword>